<sequence length="100" mass="10470">MGTTKVLIVGLALLSDGRRGQATTSLAEIAAVLEWLTGKSSAGVVGTAIEVLTRAGLLHLSGDELTLGPVALTWDTQTRDTVGAAVQKLHEYPGWEERTA</sequence>
<reference evidence="2" key="1">
    <citation type="submission" date="2016-06" db="EMBL/GenBank/DDBJ databases">
        <authorList>
            <person name="Varghese N."/>
            <person name="Submissions Spin"/>
        </authorList>
    </citation>
    <scope>NUCLEOTIDE SEQUENCE [LARGE SCALE GENOMIC DNA]</scope>
    <source>
        <strain evidence="2">DSM 44814</strain>
    </source>
</reference>
<dbReference type="AlphaFoldDB" id="A0A1C6TV68"/>
<keyword evidence="2" id="KW-1185">Reference proteome</keyword>
<evidence type="ECO:0000313" key="1">
    <source>
        <dbReference type="EMBL" id="SCL45568.1"/>
    </source>
</evidence>
<gene>
    <name evidence="1" type="ORF">GA0070604_1022</name>
</gene>
<organism evidence="1 2">
    <name type="scientific">Micromonospora eburnea</name>
    <dbReference type="NCBI Taxonomy" id="227316"/>
    <lineage>
        <taxon>Bacteria</taxon>
        <taxon>Bacillati</taxon>
        <taxon>Actinomycetota</taxon>
        <taxon>Actinomycetes</taxon>
        <taxon>Micromonosporales</taxon>
        <taxon>Micromonosporaceae</taxon>
        <taxon>Micromonospora</taxon>
    </lineage>
</organism>
<protein>
    <submittedName>
        <fullName evidence="1">Uncharacterized protein</fullName>
    </submittedName>
</protein>
<evidence type="ECO:0000313" key="2">
    <source>
        <dbReference type="Proteomes" id="UP000199696"/>
    </source>
</evidence>
<dbReference type="Proteomes" id="UP000199696">
    <property type="component" value="Unassembled WGS sequence"/>
</dbReference>
<name>A0A1C6TV68_9ACTN</name>
<accession>A0A1C6TV68</accession>
<dbReference type="STRING" id="227316.GA0070604_1022"/>
<proteinExistence type="predicted"/>
<dbReference type="EMBL" id="FMHY01000002">
    <property type="protein sequence ID" value="SCL45568.1"/>
    <property type="molecule type" value="Genomic_DNA"/>
</dbReference>